<dbReference type="SUPFAM" id="SSF49785">
    <property type="entry name" value="Galactose-binding domain-like"/>
    <property type="match status" value="1"/>
</dbReference>
<protein>
    <recommendedName>
        <fullName evidence="2">F5/8 type C domain-containing protein</fullName>
    </recommendedName>
</protein>
<organism evidence="3 4">
    <name type="scientific">Conexibacter arvalis</name>
    <dbReference type="NCBI Taxonomy" id="912552"/>
    <lineage>
        <taxon>Bacteria</taxon>
        <taxon>Bacillati</taxon>
        <taxon>Actinomycetota</taxon>
        <taxon>Thermoleophilia</taxon>
        <taxon>Solirubrobacterales</taxon>
        <taxon>Conexibacteraceae</taxon>
        <taxon>Conexibacter</taxon>
    </lineage>
</organism>
<keyword evidence="1" id="KW-0732">Signal</keyword>
<keyword evidence="4" id="KW-1185">Reference proteome</keyword>
<reference evidence="3 4" key="1">
    <citation type="submission" date="2020-08" db="EMBL/GenBank/DDBJ databases">
        <title>Genomic Encyclopedia of Archaeal and Bacterial Type Strains, Phase II (KMG-II): from individual species to whole genera.</title>
        <authorList>
            <person name="Goeker M."/>
        </authorList>
    </citation>
    <scope>NUCLEOTIDE SEQUENCE [LARGE SCALE GENOMIC DNA]</scope>
    <source>
        <strain evidence="3 4">DSM 23288</strain>
    </source>
</reference>
<dbReference type="Pfam" id="PF10633">
    <property type="entry name" value="NPCBM_assoc"/>
    <property type="match status" value="1"/>
</dbReference>
<feature type="domain" description="F5/8 type C" evidence="2">
    <location>
        <begin position="1075"/>
        <end position="1228"/>
    </location>
</feature>
<evidence type="ECO:0000259" key="2">
    <source>
        <dbReference type="PROSITE" id="PS50022"/>
    </source>
</evidence>
<evidence type="ECO:0000256" key="1">
    <source>
        <dbReference type="SAM" id="SignalP"/>
    </source>
</evidence>
<comment type="caution">
    <text evidence="3">The sequence shown here is derived from an EMBL/GenBank/DDBJ whole genome shotgun (WGS) entry which is preliminary data.</text>
</comment>
<dbReference type="Pfam" id="PF00754">
    <property type="entry name" value="F5_F8_type_C"/>
    <property type="match status" value="1"/>
</dbReference>
<accession>A0A840IEL8</accession>
<dbReference type="RefSeq" id="WP_183342994.1">
    <property type="nucleotide sequence ID" value="NZ_JACHNU010000003.1"/>
</dbReference>
<dbReference type="InterPro" id="IPR000421">
    <property type="entry name" value="FA58C"/>
</dbReference>
<gene>
    <name evidence="3" type="ORF">BDZ31_002861</name>
</gene>
<dbReference type="Gene3D" id="2.60.120.260">
    <property type="entry name" value="Galactose-binding domain-like"/>
    <property type="match status" value="1"/>
</dbReference>
<feature type="chain" id="PRO_5032270256" description="F5/8 type C domain-containing protein" evidence="1">
    <location>
        <begin position="26"/>
        <end position="1228"/>
    </location>
</feature>
<dbReference type="EMBL" id="JACHNU010000003">
    <property type="protein sequence ID" value="MBB4663272.1"/>
    <property type="molecule type" value="Genomic_DNA"/>
</dbReference>
<dbReference type="InterPro" id="IPR018905">
    <property type="entry name" value="A-galactase_NEW3"/>
</dbReference>
<name>A0A840IEL8_9ACTN</name>
<dbReference type="InterPro" id="IPR008979">
    <property type="entry name" value="Galactose-bd-like_sf"/>
</dbReference>
<dbReference type="Proteomes" id="UP000585272">
    <property type="component" value="Unassembled WGS sequence"/>
</dbReference>
<feature type="signal peptide" evidence="1">
    <location>
        <begin position="1"/>
        <end position="25"/>
    </location>
</feature>
<dbReference type="PROSITE" id="PS50022">
    <property type="entry name" value="FA58C_3"/>
    <property type="match status" value="1"/>
</dbReference>
<dbReference type="Gene3D" id="2.60.40.10">
    <property type="entry name" value="Immunoglobulins"/>
    <property type="match status" value="1"/>
</dbReference>
<dbReference type="AlphaFoldDB" id="A0A840IEL8"/>
<evidence type="ECO:0000313" key="3">
    <source>
        <dbReference type="EMBL" id="MBB4663272.1"/>
    </source>
</evidence>
<dbReference type="GO" id="GO:0005975">
    <property type="term" value="P:carbohydrate metabolic process"/>
    <property type="evidence" value="ECO:0007669"/>
    <property type="project" value="UniProtKB-ARBA"/>
</dbReference>
<sequence length="1228" mass="129526">MHRRLLALLAALIALALTVPVAATAAASPALDDAAKRALALDVLERFVPHAESYWRPSDLAEPATGRYDAVGSGVTQPRGAGGIAFAYVTLLAGRPGQQEFGGVPRETMIERTIESIRHEALTNVLSGAPYRRWGGGTWQASLETYLWAFAAHRLWDRLDADTRALVRRVVTGEANILITKPIASGEEGDTGAEDNGWNAPTPALAAIMFPDDPNADAWRQTAKRLALNASSTRADATSSELVDGLPLSEWMRSVNLHPDLTMENHGFFNPIYQQVAHETVGVAAIFDGVAGRPLPEAYSFRTETVWEQILGRLATDDGDFALTAGQDWISKDYQHLAYLSILSTRFKRADASVLESRALQLVARRQATHGSGSLLGQRQIGYETMLIERLAELWWNHTLFGPSPQPSAEEHAAERARLAGVKQFPYSDFVAARLGRAFVSMSWDPVRPLALVVPHGDAHPDDPIFSYYAPRNLLGSAGGAVGERTCACEEDRFSTAGSIGDRRFSLTAFPDGMTLLLDRGTGATFTYALEEIPGLTGERPIWTAAGAAPALGDLPGDWVNAADRLGIVVRGGAGIRTSAVGGDNRQLVITGSKDTGSGNRGAALYPLADRQRTAQLAPSVRQLETPAGWSALAARAEDGSVRLAAARWAGAATAALELSDERGAPVPEQDALLDGETARFRVALDAPASRGQTLRFLVRSAAPLRGRQDGERRALLRNPSDRAVAATVTYMPATGAARTVRRTLAPREQVVARVVDGELTLAGPELEPLLEARAPLAELIERLEAWRRDGRITTGQAAALGAAARTPLGAVDRALVQARAERPNTSNGAATARVAQAHAGRLEAAAQRQRVPDDVRTAVARAAGEAGDALGRALTEAYTVVAWLEADGPAHPGEPLTVRVALLNRGQLPARDGAVTVAGPAGWSASDRQEAFGTLAPGAARVVTTTIAPPPDATTGERAELRAELAHRGGSAEAATTVAVEPVVELTTARGLAVVPGLARPLTVALANRLQRPLTVTLAATTPDGATVRLAEPEVELPAAGSVEVALQVEGTGRTSGSDTLQVAATAAGGARASAEVAVAFSDDLARNGVGSQWPAASASSLQSAYPPALAFDGTPSTFWVAAGTAEGGGPSPERPEWLAVDLGAATEVREVTMVPRTNYGPRTYAVEVSADGESWRQVASVPAAPNGTVRTAFAPVSARHVRIVITDGWDRVRPPRNVQVASLEVR</sequence>
<dbReference type="InterPro" id="IPR013783">
    <property type="entry name" value="Ig-like_fold"/>
</dbReference>
<proteinExistence type="predicted"/>
<evidence type="ECO:0000313" key="4">
    <source>
        <dbReference type="Proteomes" id="UP000585272"/>
    </source>
</evidence>